<dbReference type="GO" id="GO:0004519">
    <property type="term" value="F:endonuclease activity"/>
    <property type="evidence" value="ECO:0007669"/>
    <property type="project" value="UniProtKB-KW"/>
</dbReference>
<evidence type="ECO:0000313" key="4">
    <source>
        <dbReference type="PDB" id="4R28"/>
    </source>
</evidence>
<dbReference type="GO" id="GO:0003677">
    <property type="term" value="F:DNA binding"/>
    <property type="evidence" value="ECO:0007669"/>
    <property type="project" value="InterPro"/>
</dbReference>
<reference evidence="3" key="1">
    <citation type="submission" date="2007-02" db="EMBL/GenBank/DDBJ databases">
        <title>Complete sequence of Mycobacterium sp. JLS.</title>
        <authorList>
            <consortium name="US DOE Joint Genome Institute"/>
            <person name="Copeland A."/>
            <person name="Lucas S."/>
            <person name="Lapidus A."/>
            <person name="Barry K."/>
            <person name="Detter J.C."/>
            <person name="Glavina del Rio T."/>
            <person name="Hammon N."/>
            <person name="Israni S."/>
            <person name="Dalin E."/>
            <person name="Tice H."/>
            <person name="Pitluck S."/>
            <person name="Chain P."/>
            <person name="Malfatti S."/>
            <person name="Shin M."/>
            <person name="Vergez L."/>
            <person name="Schmutz J."/>
            <person name="Larimer F."/>
            <person name="Land M."/>
            <person name="Hauser L."/>
            <person name="Kyrpides N."/>
            <person name="Mikhailova N."/>
            <person name="Miller C.D."/>
            <person name="Anderson A.J."/>
            <person name="Sims R.C."/>
            <person name="Richardson P."/>
        </authorList>
    </citation>
    <scope>NUCLEOTIDE SEQUENCE [LARGE SCALE GENOMIC DNA]</scope>
    <source>
        <strain evidence="3">JLS</strain>
    </source>
</reference>
<keyword evidence="3" id="KW-0378">Hydrolase</keyword>
<dbReference type="BioCyc" id="MSP164757:G1G8C-831-MONOMER"/>
<evidence type="ECO:0000313" key="3">
    <source>
        <dbReference type="EMBL" id="ABN96632.1"/>
    </source>
</evidence>
<dbReference type="REBASE" id="18979">
    <property type="entry name" value="MspJI"/>
</dbReference>
<dbReference type="PDBsum" id="4F0Q"/>
<dbReference type="AlphaFoldDB" id="A0A0J9X157"/>
<dbReference type="CDD" id="cd22335">
    <property type="entry name" value="MspjI-like"/>
    <property type="match status" value="1"/>
</dbReference>
<sequence length="456" mass="49722">MNGPKADIAWAASAEVANKPRLVFVGDELRYAQGANQRDVELDGFVNYHWLTSPGGLGLPKVMLEAGINAPAEVVGPDRSRRALIAIRSSPWKAGHETNPWHDEFDLDHGHVRYFGDHKPSTVGLPGETKGNRLLLEAARLHAGTTREERLLAPPLFLFRAVTVHRAGRAVVKGHVEFCGAAIIERLEHVVQRDPETGRSFPNLSLDLAVVSGGEIDGVDFRWIDDRRNAALAAGETLRHAPESWIRWVRQGRLAIPGIRRRVLASAVQSSKEQQPASGSAEAATLQTLYKFYDGRKHAFELLASRVAAEVFRESGARYKEGWLSRSSGDGGVDFIGRIDMGSLKASTPVVVLGQAKCIQPTSSVSPEQVARVVARLRRGWIGVYVTTGSFSRQAQVEIIDDQYPVVLIAGGTLAATVRRMVQANYGGDLDALLASTVDEYGAAVTHRRPEEVISL</sequence>
<organism evidence="4">
    <name type="scientific">Mycobacterium sp. (strain JLS)</name>
    <dbReference type="NCBI Taxonomy" id="164757"/>
    <lineage>
        <taxon>Bacteria</taxon>
        <taxon>Bacillati</taxon>
        <taxon>Actinomycetota</taxon>
        <taxon>Actinomycetes</taxon>
        <taxon>Mycobacteriales</taxon>
        <taxon>Mycobacteriaceae</taxon>
        <taxon>Mycobacterium</taxon>
    </lineage>
</organism>
<feature type="binding site" evidence="5 6">
    <location>
        <position position="356"/>
    </location>
    <ligand>
        <name>Mg(2+)</name>
        <dbReference type="ChEBI" id="CHEBI:18420"/>
        <label>2</label>
    </ligand>
</feature>
<accession>A0A0J9X157</accession>
<dbReference type="KEGG" id="mjl:Mjls_0822"/>
<dbReference type="InterPro" id="IPR041409">
    <property type="entry name" value="RE_AspBHI_N"/>
</dbReference>
<reference evidence="5 6" key="2">
    <citation type="journal article" date="2012" name="Nucleic Acids Res.">
        <title>Structure and cleavage activity of the tetrameric MspJI DNA modification-dependent restriction endonuclease.</title>
        <authorList>
            <person name="Horton J.R."/>
            <person name="Mabuchi M.Y."/>
            <person name="Cohen-Karni D."/>
            <person name="Zhang X."/>
            <person name="Griggs R.M."/>
            <person name="Samaranayake M."/>
            <person name="Roberts R.J."/>
            <person name="Zheng Y."/>
            <person name="Cheng X."/>
        </authorList>
    </citation>
    <scope>X-RAY CRYSTALLOGRAPHY (2.05 ANGSTROMS) IN COMPLEX WITH MG(2+)</scope>
</reference>
<feature type="domain" description="Restriction endonuclease type IV Mrr" evidence="1">
    <location>
        <begin position="306"/>
        <end position="416"/>
    </location>
</feature>
<dbReference type="SMR" id="A0A0J9X157"/>
<keyword evidence="3" id="KW-0255">Endonuclease</keyword>
<dbReference type="GO" id="GO:0009307">
    <property type="term" value="P:DNA restriction-modification system"/>
    <property type="evidence" value="ECO:0007669"/>
    <property type="project" value="InterPro"/>
</dbReference>
<feature type="domain" description="Restriction endonuclease AspBHI N-terminal" evidence="2">
    <location>
        <begin position="80"/>
        <end position="252"/>
    </location>
</feature>
<reference evidence="7" key="3">
    <citation type="journal article" date="2014" name="Nucleic Acids Res.">
        <title>Modification-dependent restriction endonuclease, MspJI, flips 5-methylcytosine out of the DNA helix.</title>
        <authorList>
            <person name="Horton J.R."/>
            <person name="Wang H."/>
            <person name="Mabuchi M.Y."/>
            <person name="Zhang X."/>
            <person name="Roberts R.J."/>
            <person name="Zheng Y."/>
            <person name="Wilson G.G."/>
            <person name="Cheng X."/>
        </authorList>
    </citation>
    <scope>X-RAY CRYSTALLOGRAPHY (3.06 ANGSTROMS)</scope>
</reference>
<dbReference type="PDBsum" id="4R28"/>
<evidence type="ECO:0007829" key="6">
    <source>
        <dbReference type="PDB" id="4F0Q"/>
    </source>
</evidence>
<feature type="binding site" evidence="5">
    <location>
        <position position="330"/>
    </location>
    <ligand>
        <name>Mg(2+)</name>
        <dbReference type="ChEBI" id="CHEBI:18420"/>
        <label>1</label>
    </ligand>
</feature>
<keyword evidence="5 6" id="KW-0479">Metal-binding</keyword>
<dbReference type="EMBL" id="CP000580">
    <property type="protein sequence ID" value="ABN96632.1"/>
    <property type="molecule type" value="Genomic_DNA"/>
</dbReference>
<feature type="binding site" evidence="5">
    <location>
        <position position="356"/>
    </location>
    <ligand>
        <name>Mg(2+)</name>
        <dbReference type="ChEBI" id="CHEBI:18420"/>
        <label>1</label>
    </ligand>
</feature>
<protein>
    <submittedName>
        <fullName evidence="3 4">Restriction endonuclease</fullName>
    </submittedName>
</protein>
<dbReference type="InterPro" id="IPR011856">
    <property type="entry name" value="tRNA_endonuc-like_dom_sf"/>
</dbReference>
<evidence type="ECO:0000259" key="1">
    <source>
        <dbReference type="Pfam" id="PF04471"/>
    </source>
</evidence>
<dbReference type="Pfam" id="PF18062">
    <property type="entry name" value="RE_AspBHI_N"/>
    <property type="match status" value="1"/>
</dbReference>
<feature type="binding site" evidence="5">
    <location>
        <position position="334"/>
    </location>
    <ligand>
        <name>Mg(2+)</name>
        <dbReference type="ChEBI" id="CHEBI:18420"/>
        <label>1</label>
    </ligand>
</feature>
<dbReference type="GO" id="GO:0046872">
    <property type="term" value="F:metal ion binding"/>
    <property type="evidence" value="ECO:0007669"/>
    <property type="project" value="UniProtKB-KW"/>
</dbReference>
<gene>
    <name evidence="3 4" type="ordered locus">Mjls_0822</name>
</gene>
<dbReference type="PDB" id="4F0P">
    <property type="method" value="X-ray"/>
    <property type="resolution" value="2.79 A"/>
    <property type="chains" value="A/B/C/D=1-456"/>
</dbReference>
<dbReference type="Pfam" id="PF04471">
    <property type="entry name" value="Mrr_cat"/>
    <property type="match status" value="1"/>
</dbReference>
<name>A0A0J9X157_MYCSJ</name>
<keyword evidence="3" id="KW-0540">Nuclease</keyword>
<proteinExistence type="evidence at protein level"/>
<dbReference type="Gene3D" id="2.30.280.20">
    <property type="match status" value="1"/>
</dbReference>
<feature type="binding site" evidence="5">
    <location>
        <position position="301"/>
    </location>
    <ligand>
        <name>Mg(2+)</name>
        <dbReference type="ChEBI" id="CHEBI:18420"/>
        <label>2</label>
    </ligand>
</feature>
<feature type="binding site" evidence="5 6">
    <location>
        <position position="355"/>
    </location>
    <ligand>
        <name>Mg(2+)</name>
        <dbReference type="ChEBI" id="CHEBI:18420"/>
        <label>2</label>
    </ligand>
</feature>
<feature type="binding site" evidence="5 6">
    <location>
        <position position="334"/>
    </location>
    <ligand>
        <name>Mg(2+)</name>
        <dbReference type="ChEBI" id="CHEBI:18420"/>
        <label>2</label>
    </ligand>
</feature>
<evidence type="ECO:0007829" key="5">
    <source>
        <dbReference type="PDB" id="4F0P"/>
    </source>
</evidence>
<evidence type="ECO:0000259" key="2">
    <source>
        <dbReference type="Pfam" id="PF18062"/>
    </source>
</evidence>
<dbReference type="PDB" id="4F0Q">
    <property type="method" value="X-ray"/>
    <property type="resolution" value="2.05 A"/>
    <property type="chains" value="A/B/C/D=1-456"/>
</dbReference>
<keyword evidence="5 6" id="KW-0002">3D-structure</keyword>
<dbReference type="PDB" id="4R28">
    <property type="method" value="X-ray"/>
    <property type="resolution" value="3.06 A"/>
    <property type="chains" value="A/B/C/D=1-456"/>
</dbReference>
<dbReference type="Gene3D" id="3.40.1350.10">
    <property type="match status" value="1"/>
</dbReference>
<dbReference type="PDBsum" id="4F0P"/>
<evidence type="ECO:0007829" key="7">
    <source>
        <dbReference type="PDB" id="4R28"/>
    </source>
</evidence>
<dbReference type="InterPro" id="IPR007560">
    <property type="entry name" value="Restrct_endonuc_IV_Mrr"/>
</dbReference>
<feature type="binding site" evidence="5">
    <location>
        <position position="301"/>
    </location>
    <ligand>
        <name>Mg(2+)</name>
        <dbReference type="ChEBI" id="CHEBI:18420"/>
        <label>1</label>
    </ligand>
</feature>